<dbReference type="Proteomes" id="UP001341840">
    <property type="component" value="Unassembled WGS sequence"/>
</dbReference>
<evidence type="ECO:0000313" key="3">
    <source>
        <dbReference type="Proteomes" id="UP001341840"/>
    </source>
</evidence>
<accession>A0ABU6SY42</accession>
<dbReference type="InterPro" id="IPR050796">
    <property type="entry name" value="SCF_F-box_component"/>
</dbReference>
<sequence>MSGTLQEERMSETTPPNMNPPNLGNENLWRIFSKTDPKTAAICRALSKRWCARLSSPLFAKHNFKEKKEKHMHLIIGLGRPPAHDNSVILLKVDMDTKRQFESIVPEDIKHYGNFHVIGSSHGILCLKFYKGTVDSGIAIWNPLTGKREAATDESRKHITHAVSLYSFGHVFDTLDYGILHVFKKCYPLTTLSWCLYSNTARNWNCTGSFESSVQKLGPTYVVHMGIVYWISWEGVAVPRAKSVFAEEVIPNRVKRVYHSLSIVKDGVALISSNTAGFKSFVNVFQVSRNGWADYTWERLFKTQKMSIPYTPTMFAGKFLITAVEARSGPYFSNDAEMTDLLISKHDCEALKSEHPLHRTWGEISCMKTVTPHSHGFYPV</sequence>
<feature type="region of interest" description="Disordered" evidence="1">
    <location>
        <begin position="1"/>
        <end position="25"/>
    </location>
</feature>
<comment type="caution">
    <text evidence="2">The sequence shown here is derived from an EMBL/GenBank/DDBJ whole genome shotgun (WGS) entry which is preliminary data.</text>
</comment>
<feature type="compositionally biased region" description="Basic and acidic residues" evidence="1">
    <location>
        <begin position="1"/>
        <end position="11"/>
    </location>
</feature>
<proteinExistence type="predicted"/>
<organism evidence="2 3">
    <name type="scientific">Stylosanthes scabra</name>
    <dbReference type="NCBI Taxonomy" id="79078"/>
    <lineage>
        <taxon>Eukaryota</taxon>
        <taxon>Viridiplantae</taxon>
        <taxon>Streptophyta</taxon>
        <taxon>Embryophyta</taxon>
        <taxon>Tracheophyta</taxon>
        <taxon>Spermatophyta</taxon>
        <taxon>Magnoliopsida</taxon>
        <taxon>eudicotyledons</taxon>
        <taxon>Gunneridae</taxon>
        <taxon>Pentapetalae</taxon>
        <taxon>rosids</taxon>
        <taxon>fabids</taxon>
        <taxon>Fabales</taxon>
        <taxon>Fabaceae</taxon>
        <taxon>Papilionoideae</taxon>
        <taxon>50 kb inversion clade</taxon>
        <taxon>dalbergioids sensu lato</taxon>
        <taxon>Dalbergieae</taxon>
        <taxon>Pterocarpus clade</taxon>
        <taxon>Stylosanthes</taxon>
    </lineage>
</organism>
<name>A0ABU6SY42_9FABA</name>
<feature type="compositionally biased region" description="Polar residues" evidence="1">
    <location>
        <begin position="12"/>
        <end position="25"/>
    </location>
</feature>
<dbReference type="PANTHER" id="PTHR31672">
    <property type="entry name" value="BNACNNG10540D PROTEIN"/>
    <property type="match status" value="1"/>
</dbReference>
<evidence type="ECO:0000313" key="2">
    <source>
        <dbReference type="EMBL" id="MED6140643.1"/>
    </source>
</evidence>
<reference evidence="2 3" key="1">
    <citation type="journal article" date="2023" name="Plants (Basel)">
        <title>Bridging the Gap: Combining Genomics and Transcriptomics Approaches to Understand Stylosanthes scabra, an Orphan Legume from the Brazilian Caatinga.</title>
        <authorList>
            <person name="Ferreira-Neto J.R.C."/>
            <person name="da Silva M.D."/>
            <person name="Binneck E."/>
            <person name="de Melo N.F."/>
            <person name="da Silva R.H."/>
            <person name="de Melo A.L.T.M."/>
            <person name="Pandolfi V."/>
            <person name="Bustamante F.O."/>
            <person name="Brasileiro-Vidal A.C."/>
            <person name="Benko-Iseppon A.M."/>
        </authorList>
    </citation>
    <scope>NUCLEOTIDE SEQUENCE [LARGE SCALE GENOMIC DNA]</scope>
    <source>
        <tissue evidence="2">Leaves</tissue>
    </source>
</reference>
<gene>
    <name evidence="2" type="ORF">PIB30_095229</name>
</gene>
<dbReference type="PANTHER" id="PTHR31672:SF13">
    <property type="entry name" value="F-BOX PROTEIN CPR30-LIKE"/>
    <property type="match status" value="1"/>
</dbReference>
<dbReference type="InterPro" id="IPR036047">
    <property type="entry name" value="F-box-like_dom_sf"/>
</dbReference>
<dbReference type="EMBL" id="JASCZI010062577">
    <property type="protein sequence ID" value="MED6140643.1"/>
    <property type="molecule type" value="Genomic_DNA"/>
</dbReference>
<evidence type="ECO:0000256" key="1">
    <source>
        <dbReference type="SAM" id="MobiDB-lite"/>
    </source>
</evidence>
<keyword evidence="3" id="KW-1185">Reference proteome</keyword>
<protein>
    <submittedName>
        <fullName evidence="2">Uncharacterized protein</fullName>
    </submittedName>
</protein>
<dbReference type="SUPFAM" id="SSF81383">
    <property type="entry name" value="F-box domain"/>
    <property type="match status" value="1"/>
</dbReference>